<dbReference type="Proteomes" id="UP000054166">
    <property type="component" value="Unassembled WGS sequence"/>
</dbReference>
<accession>A0A0C3C048</accession>
<reference evidence="3" key="2">
    <citation type="submission" date="2015-01" db="EMBL/GenBank/DDBJ databases">
        <title>Evolutionary Origins and Diversification of the Mycorrhizal Mutualists.</title>
        <authorList>
            <consortium name="DOE Joint Genome Institute"/>
            <consortium name="Mycorrhizal Genomics Consortium"/>
            <person name="Kohler A."/>
            <person name="Kuo A."/>
            <person name="Nagy L.G."/>
            <person name="Floudas D."/>
            <person name="Copeland A."/>
            <person name="Barry K.W."/>
            <person name="Cichocki N."/>
            <person name="Veneault-Fourrey C."/>
            <person name="LaButti K."/>
            <person name="Lindquist E.A."/>
            <person name="Lipzen A."/>
            <person name="Lundell T."/>
            <person name="Morin E."/>
            <person name="Murat C."/>
            <person name="Riley R."/>
            <person name="Ohm R."/>
            <person name="Sun H."/>
            <person name="Tunlid A."/>
            <person name="Henrissat B."/>
            <person name="Grigoriev I.V."/>
            <person name="Hibbett D.S."/>
            <person name="Martin F."/>
        </authorList>
    </citation>
    <scope>NUCLEOTIDE SEQUENCE [LARGE SCALE GENOMIC DNA]</scope>
    <source>
        <strain evidence="3">F 1598</strain>
    </source>
</reference>
<dbReference type="AlphaFoldDB" id="A0A0C3C048"/>
<reference evidence="2 3" key="1">
    <citation type="submission" date="2014-04" db="EMBL/GenBank/DDBJ databases">
        <authorList>
            <consortium name="DOE Joint Genome Institute"/>
            <person name="Kuo A."/>
            <person name="Tarkka M."/>
            <person name="Buscot F."/>
            <person name="Kohler A."/>
            <person name="Nagy L.G."/>
            <person name="Floudas D."/>
            <person name="Copeland A."/>
            <person name="Barry K.W."/>
            <person name="Cichocki N."/>
            <person name="Veneault-Fourrey C."/>
            <person name="LaButti K."/>
            <person name="Lindquist E.A."/>
            <person name="Lipzen A."/>
            <person name="Lundell T."/>
            <person name="Morin E."/>
            <person name="Murat C."/>
            <person name="Sun H."/>
            <person name="Tunlid A."/>
            <person name="Henrissat B."/>
            <person name="Grigoriev I.V."/>
            <person name="Hibbett D.S."/>
            <person name="Martin F."/>
            <person name="Nordberg H.P."/>
            <person name="Cantor M.N."/>
            <person name="Hua S.X."/>
        </authorList>
    </citation>
    <scope>NUCLEOTIDE SEQUENCE [LARGE SCALE GENOMIC DNA]</scope>
    <source>
        <strain evidence="2 3">F 1598</strain>
    </source>
</reference>
<feature type="region of interest" description="Disordered" evidence="1">
    <location>
        <begin position="65"/>
        <end position="98"/>
    </location>
</feature>
<evidence type="ECO:0000313" key="3">
    <source>
        <dbReference type="Proteomes" id="UP000054166"/>
    </source>
</evidence>
<proteinExistence type="predicted"/>
<feature type="compositionally biased region" description="Basic and acidic residues" evidence="1">
    <location>
        <begin position="78"/>
        <end position="98"/>
    </location>
</feature>
<feature type="compositionally biased region" description="Polar residues" evidence="1">
    <location>
        <begin position="66"/>
        <end position="76"/>
    </location>
</feature>
<evidence type="ECO:0000256" key="1">
    <source>
        <dbReference type="SAM" id="MobiDB-lite"/>
    </source>
</evidence>
<name>A0A0C3C048_PILCF</name>
<feature type="compositionally biased region" description="Basic residues" evidence="1">
    <location>
        <begin position="16"/>
        <end position="27"/>
    </location>
</feature>
<dbReference type="InParanoid" id="A0A0C3C048"/>
<evidence type="ECO:0000313" key="2">
    <source>
        <dbReference type="EMBL" id="KIM82982.1"/>
    </source>
</evidence>
<organism evidence="2 3">
    <name type="scientific">Piloderma croceum (strain F 1598)</name>
    <dbReference type="NCBI Taxonomy" id="765440"/>
    <lineage>
        <taxon>Eukaryota</taxon>
        <taxon>Fungi</taxon>
        <taxon>Dikarya</taxon>
        <taxon>Basidiomycota</taxon>
        <taxon>Agaricomycotina</taxon>
        <taxon>Agaricomycetes</taxon>
        <taxon>Agaricomycetidae</taxon>
        <taxon>Atheliales</taxon>
        <taxon>Atheliaceae</taxon>
        <taxon>Piloderma</taxon>
    </lineage>
</organism>
<protein>
    <submittedName>
        <fullName evidence="2">Uncharacterized protein</fullName>
    </submittedName>
</protein>
<feature type="region of interest" description="Disordered" evidence="1">
    <location>
        <begin position="1"/>
        <end position="27"/>
    </location>
</feature>
<sequence length="98" mass="11655">MWGSLTNNHPPVRNGRPQKKKKQHVGRLKNSYPFFKWERQLLQLTGLLRYWQTWPVKWSQKLGMSCQDTDNETNSVDVLRRETRVDTGREASEKQKLS</sequence>
<dbReference type="EMBL" id="KN832992">
    <property type="protein sequence ID" value="KIM82982.1"/>
    <property type="molecule type" value="Genomic_DNA"/>
</dbReference>
<gene>
    <name evidence="2" type="ORF">PILCRDRAFT_447518</name>
</gene>
<dbReference type="HOGENOM" id="CLU_2334404_0_0_1"/>
<keyword evidence="3" id="KW-1185">Reference proteome</keyword>